<dbReference type="GO" id="GO:0019058">
    <property type="term" value="P:viral life cycle"/>
    <property type="evidence" value="ECO:0007669"/>
    <property type="project" value="UniProtKB-ARBA"/>
</dbReference>
<evidence type="ECO:0000256" key="2">
    <source>
        <dbReference type="ARBA" id="ARBA00022844"/>
    </source>
</evidence>
<evidence type="ECO:0000313" key="4">
    <source>
        <dbReference type="Proteomes" id="UP000300052"/>
    </source>
</evidence>
<evidence type="ECO:0000256" key="1">
    <source>
        <dbReference type="ARBA" id="ARBA00004328"/>
    </source>
</evidence>
<accession>A0A4P8MVW9</accession>
<protein>
    <submittedName>
        <fullName evidence="3">Uncharacterized protein</fullName>
    </submittedName>
</protein>
<comment type="subcellular location">
    <subcellularLocation>
        <location evidence="1">Virion</location>
    </subcellularLocation>
</comment>
<dbReference type="GO" id="GO:0044423">
    <property type="term" value="C:virion component"/>
    <property type="evidence" value="ECO:0007669"/>
    <property type="project" value="UniProtKB-KW"/>
</dbReference>
<proteinExistence type="predicted"/>
<name>A0A4P8MVW9_9CAUD</name>
<dbReference type="GO" id="GO:0051701">
    <property type="term" value="P:biological process involved in interaction with host"/>
    <property type="evidence" value="ECO:0007669"/>
    <property type="project" value="UniProtKB-ARBA"/>
</dbReference>
<gene>
    <name evidence="3" type="ORF">Barba1S_gp115</name>
</gene>
<organism evidence="3 4">
    <name type="scientific">Rheinheimera phage vB_RspM_Barba1S</name>
    <dbReference type="NCBI Taxonomy" id="2565660"/>
    <lineage>
        <taxon>Viruses</taxon>
        <taxon>Duplodnaviria</taxon>
        <taxon>Heunggongvirae</taxon>
        <taxon>Uroviricota</taxon>
        <taxon>Caudoviricetes</taxon>
        <taxon>Barbavirus</taxon>
        <taxon>Barbavirus barba18A</taxon>
    </lineage>
</organism>
<keyword evidence="2" id="KW-0946">Virion</keyword>
<evidence type="ECO:0000313" key="3">
    <source>
        <dbReference type="EMBL" id="QCQ58102.1"/>
    </source>
</evidence>
<reference evidence="3 4" key="1">
    <citation type="submission" date="2019-03" db="EMBL/GenBank/DDBJ databases">
        <title>Genomic and seasonal variations among aquatic phages infecting the Baltic Sea Gammaproteobacteria Rheinheimera sp. bal341.</title>
        <authorList>
            <person name="Nilsson E."/>
            <person name="Li K."/>
            <person name="Fridlund J."/>
            <person name="Sulcius S."/>
            <person name="Bunse C."/>
            <person name="Karlsson C.M.G."/>
            <person name="Lindh M."/>
            <person name="Lundin D."/>
            <person name="Pinhassi J."/>
            <person name="Holmfeldt K."/>
        </authorList>
    </citation>
    <scope>NUCLEOTIDE SEQUENCE [LARGE SCALE GENOMIC DNA]</scope>
</reference>
<dbReference type="Proteomes" id="UP000300052">
    <property type="component" value="Genome"/>
</dbReference>
<sequence length="514" mass="54503">MAFQPTLRLTKGEELTFQEMDDNFQGLADALNNPNTEIQLTAMPSYLSTNITGALVEANDLLPLGGVIVFPAGELVLGASVTIPQNVAWRGQGQFSTSVRRSAPTVKVTMSTATIIKEMQLFASDSGVWVEIPTATLYQKLLSASIRTTGSRCVNIAADGGQELEITGCNIGTGSQLIAGIGLTGVDTAAQPRHFSNNSGSGSPLYDFSGMNDTFVSGGYTLGFFSDATSIKAMITNLRVGGNPNLVDHPIYGENMVIDNCVFSGFVTLYCTDSRIDAICGDYNFIDLGSGNSVEIRGRNYVPSWTASATDPVLGNGTIKGRYSRSGGVVTVSGEIRIGSTTNTGSGIWRVSLPITALSLTWDQPCAGIFEAVGAGKPFQYQGSMIIPTANRDVVEFRYVDSRTNFVQSNTGAEVTAAANKIVLVGYTYQKVVGMAQVYQNGLLLSLADGDYDETFAGGLGIDFTINTVIAPSDVFTVIIPKPAAASVVGGTSSTGDTWPQDTRLRFNFSYFAK</sequence>
<dbReference type="Gene3D" id="2.160.20.10">
    <property type="entry name" value="Single-stranded right-handed beta-helix, Pectin lyase-like"/>
    <property type="match status" value="1"/>
</dbReference>
<dbReference type="EMBL" id="MK719702">
    <property type="protein sequence ID" value="QCQ58102.1"/>
    <property type="molecule type" value="Genomic_DNA"/>
</dbReference>
<dbReference type="InterPro" id="IPR012334">
    <property type="entry name" value="Pectin_lyas_fold"/>
</dbReference>